<dbReference type="Pfam" id="PF14111">
    <property type="entry name" value="DUF4283"/>
    <property type="match status" value="1"/>
</dbReference>
<dbReference type="Proteomes" id="UP001417504">
    <property type="component" value="Unassembled WGS sequence"/>
</dbReference>
<dbReference type="InterPro" id="IPR025558">
    <property type="entry name" value="DUF4283"/>
</dbReference>
<proteinExistence type="predicted"/>
<protein>
    <recommendedName>
        <fullName evidence="1">DUF4283 domain-containing protein</fullName>
    </recommendedName>
</protein>
<evidence type="ECO:0000313" key="3">
    <source>
        <dbReference type="Proteomes" id="UP001417504"/>
    </source>
</evidence>
<organism evidence="2 3">
    <name type="scientific">Stephania japonica</name>
    <dbReference type="NCBI Taxonomy" id="461633"/>
    <lineage>
        <taxon>Eukaryota</taxon>
        <taxon>Viridiplantae</taxon>
        <taxon>Streptophyta</taxon>
        <taxon>Embryophyta</taxon>
        <taxon>Tracheophyta</taxon>
        <taxon>Spermatophyta</taxon>
        <taxon>Magnoliopsida</taxon>
        <taxon>Ranunculales</taxon>
        <taxon>Menispermaceae</taxon>
        <taxon>Menispermoideae</taxon>
        <taxon>Cissampelideae</taxon>
        <taxon>Stephania</taxon>
    </lineage>
</organism>
<dbReference type="EMBL" id="JBBNAE010000001">
    <property type="protein sequence ID" value="KAK9155662.1"/>
    <property type="molecule type" value="Genomic_DNA"/>
</dbReference>
<keyword evidence="3" id="KW-1185">Reference proteome</keyword>
<feature type="domain" description="DUF4283" evidence="1">
    <location>
        <begin position="152"/>
        <end position="216"/>
    </location>
</feature>
<evidence type="ECO:0000259" key="1">
    <source>
        <dbReference type="Pfam" id="PF14111"/>
    </source>
</evidence>
<sequence length="329" mass="36587">MGNGPGDAYTSGDPDIPEYGIRLGRGWNGEINLILLVLQFMEFQDSKNRVGEISGGSDRGYFRGFERGLRGEGEVELPLPCGHKGELQEELDDGRQRAIALRPTTVKAEDLLPHRRGRFMENLKIQKGDVVIKKDELGLYVTVSQRVHSLIREQLEDVVVVKILGRCMGYGLLCNRIRALWDLKGEFMVTHLDDRFYLVQFCCGDDADRVLLGESYGIMAGANNKRNGKGKAKENKERMRSNKGIIASLNPTFSGVANIEALKVGNKRVRMGEMPWDKSCHTPSSNQVNTGLSVTLKQDMVGLVDMQVQEAPSAEGCHPRRSDALLVLQ</sequence>
<dbReference type="AlphaFoldDB" id="A0AAP0PTA7"/>
<reference evidence="2 3" key="1">
    <citation type="submission" date="2024-01" db="EMBL/GenBank/DDBJ databases">
        <title>Genome assemblies of Stephania.</title>
        <authorList>
            <person name="Yang L."/>
        </authorList>
    </citation>
    <scope>NUCLEOTIDE SEQUENCE [LARGE SCALE GENOMIC DNA]</scope>
    <source>
        <strain evidence="2">QJT</strain>
        <tissue evidence="2">Leaf</tissue>
    </source>
</reference>
<evidence type="ECO:0000313" key="2">
    <source>
        <dbReference type="EMBL" id="KAK9155662.1"/>
    </source>
</evidence>
<name>A0AAP0PTA7_9MAGN</name>
<accession>A0AAP0PTA7</accession>
<gene>
    <name evidence="2" type="ORF">Sjap_003142</name>
</gene>
<comment type="caution">
    <text evidence="2">The sequence shown here is derived from an EMBL/GenBank/DDBJ whole genome shotgun (WGS) entry which is preliminary data.</text>
</comment>